<gene>
    <name evidence="7" type="ORF">ACFYU5_26510</name>
</gene>
<accession>A0ABW6PA50</accession>
<dbReference type="Proteomes" id="UP001601442">
    <property type="component" value="Unassembled WGS sequence"/>
</dbReference>
<comment type="subcellular location">
    <subcellularLocation>
        <location evidence="1">Cell membrane</location>
        <topology evidence="1">Multi-pass membrane protein</topology>
    </subcellularLocation>
</comment>
<dbReference type="Pfam" id="PF03626">
    <property type="entry name" value="COX4_pro"/>
    <property type="match status" value="1"/>
</dbReference>
<reference evidence="7 8" key="1">
    <citation type="submission" date="2024-10" db="EMBL/GenBank/DDBJ databases">
        <title>The Natural Products Discovery Center: Release of the First 8490 Sequenced Strains for Exploring Actinobacteria Biosynthetic Diversity.</title>
        <authorList>
            <person name="Kalkreuter E."/>
            <person name="Kautsar S.A."/>
            <person name="Yang D."/>
            <person name="Bader C.D."/>
            <person name="Teijaro C.N."/>
            <person name="Fluegel L."/>
            <person name="Davis C.M."/>
            <person name="Simpson J.R."/>
            <person name="Lauterbach L."/>
            <person name="Steele A.D."/>
            <person name="Gui C."/>
            <person name="Meng S."/>
            <person name="Li G."/>
            <person name="Viehrig K."/>
            <person name="Ye F."/>
            <person name="Su P."/>
            <person name="Kiefer A.F."/>
            <person name="Nichols A."/>
            <person name="Cepeda A.J."/>
            <person name="Yan W."/>
            <person name="Fan B."/>
            <person name="Jiang Y."/>
            <person name="Adhikari A."/>
            <person name="Zheng C.-J."/>
            <person name="Schuster L."/>
            <person name="Cowan T.M."/>
            <person name="Smanski M.J."/>
            <person name="Chevrette M.G."/>
            <person name="De Carvalho L.P.S."/>
            <person name="Shen B."/>
        </authorList>
    </citation>
    <scope>NUCLEOTIDE SEQUENCE [LARGE SCALE GENOMIC DNA]</scope>
    <source>
        <strain evidence="7 8">NPDC004119</strain>
    </source>
</reference>
<protein>
    <submittedName>
        <fullName evidence="7">Cytochrome C oxidase subunit IV family protein</fullName>
    </submittedName>
</protein>
<feature type="transmembrane region" description="Helical" evidence="6">
    <location>
        <begin position="38"/>
        <end position="59"/>
    </location>
</feature>
<proteinExistence type="predicted"/>
<dbReference type="InterPro" id="IPR005171">
    <property type="entry name" value="Cyt_c_oxidase_su4_prok"/>
</dbReference>
<organism evidence="7 8">
    <name type="scientific">Nocardia aobensis</name>
    <dbReference type="NCBI Taxonomy" id="257277"/>
    <lineage>
        <taxon>Bacteria</taxon>
        <taxon>Bacillati</taxon>
        <taxon>Actinomycetota</taxon>
        <taxon>Actinomycetes</taxon>
        <taxon>Mycobacteriales</taxon>
        <taxon>Nocardiaceae</taxon>
        <taxon>Nocardia</taxon>
    </lineage>
</organism>
<name>A0ABW6PA50_9NOCA</name>
<evidence type="ECO:0000256" key="5">
    <source>
        <dbReference type="ARBA" id="ARBA00023136"/>
    </source>
</evidence>
<keyword evidence="3 6" id="KW-0812">Transmembrane</keyword>
<dbReference type="RefSeq" id="WP_387398930.1">
    <property type="nucleotide sequence ID" value="NZ_JBIAMT010000005.1"/>
</dbReference>
<evidence type="ECO:0000313" key="8">
    <source>
        <dbReference type="Proteomes" id="UP001601442"/>
    </source>
</evidence>
<keyword evidence="2" id="KW-1003">Cell membrane</keyword>
<keyword evidence="5 6" id="KW-0472">Membrane</keyword>
<feature type="transmembrane region" description="Helical" evidence="6">
    <location>
        <begin position="12"/>
        <end position="32"/>
    </location>
</feature>
<keyword evidence="8" id="KW-1185">Reference proteome</keyword>
<evidence type="ECO:0000256" key="3">
    <source>
        <dbReference type="ARBA" id="ARBA00022692"/>
    </source>
</evidence>
<evidence type="ECO:0000313" key="7">
    <source>
        <dbReference type="EMBL" id="MFF0499981.1"/>
    </source>
</evidence>
<sequence>MRSVHLSAHTRTVASWAVLVAITLVSWLLGHSGVHRQTVVGVATITVLVLTVVKARVVLRSFMEVGAGPRWLRWGTDLWLLVLLVVIVGLYTW</sequence>
<keyword evidence="4 6" id="KW-1133">Transmembrane helix</keyword>
<evidence type="ECO:0000256" key="1">
    <source>
        <dbReference type="ARBA" id="ARBA00004651"/>
    </source>
</evidence>
<feature type="transmembrane region" description="Helical" evidence="6">
    <location>
        <begin position="71"/>
        <end position="91"/>
    </location>
</feature>
<dbReference type="EMBL" id="JBIAMT010000005">
    <property type="protein sequence ID" value="MFF0499981.1"/>
    <property type="molecule type" value="Genomic_DNA"/>
</dbReference>
<evidence type="ECO:0000256" key="6">
    <source>
        <dbReference type="SAM" id="Phobius"/>
    </source>
</evidence>
<evidence type="ECO:0000256" key="2">
    <source>
        <dbReference type="ARBA" id="ARBA00022475"/>
    </source>
</evidence>
<evidence type="ECO:0000256" key="4">
    <source>
        <dbReference type="ARBA" id="ARBA00022989"/>
    </source>
</evidence>
<comment type="caution">
    <text evidence="7">The sequence shown here is derived from an EMBL/GenBank/DDBJ whole genome shotgun (WGS) entry which is preliminary data.</text>
</comment>